<dbReference type="EMBL" id="PRLG01000023">
    <property type="protein sequence ID" value="PYY27132.1"/>
    <property type="molecule type" value="Genomic_DNA"/>
</dbReference>
<feature type="transmembrane region" description="Helical" evidence="1">
    <location>
        <begin position="97"/>
        <end position="123"/>
    </location>
</feature>
<feature type="transmembrane region" description="Helical" evidence="1">
    <location>
        <begin position="52"/>
        <end position="76"/>
    </location>
</feature>
<feature type="transmembrane region" description="Helical" evidence="1">
    <location>
        <begin position="21"/>
        <end position="40"/>
    </location>
</feature>
<dbReference type="Proteomes" id="UP000247459">
    <property type="component" value="Unassembled WGS sequence"/>
</dbReference>
<dbReference type="AlphaFoldDB" id="A0A2W0CAH5"/>
<evidence type="ECO:0000313" key="2">
    <source>
        <dbReference type="EMBL" id="PYY27132.1"/>
    </source>
</evidence>
<keyword evidence="1" id="KW-0812">Transmembrane</keyword>
<comment type="caution">
    <text evidence="2">The sequence shown here is derived from an EMBL/GenBank/DDBJ whole genome shotgun (WGS) entry which is preliminary data.</text>
</comment>
<keyword evidence="1" id="KW-0472">Membrane</keyword>
<organism evidence="2 3">
    <name type="scientific">Paenibacillus illinoisensis</name>
    <dbReference type="NCBI Taxonomy" id="59845"/>
    <lineage>
        <taxon>Bacteria</taxon>
        <taxon>Bacillati</taxon>
        <taxon>Bacillota</taxon>
        <taxon>Bacilli</taxon>
        <taxon>Bacillales</taxon>
        <taxon>Paenibacillaceae</taxon>
        <taxon>Paenibacillus</taxon>
    </lineage>
</organism>
<accession>A0A2W0CAH5</accession>
<keyword evidence="1" id="KW-1133">Transmembrane helix</keyword>
<gene>
    <name evidence="2" type="ORF">PIL02S_04865</name>
</gene>
<evidence type="ECO:0000256" key="1">
    <source>
        <dbReference type="SAM" id="Phobius"/>
    </source>
</evidence>
<proteinExistence type="predicted"/>
<reference evidence="2 3" key="1">
    <citation type="submission" date="2018-01" db="EMBL/GenBank/DDBJ databases">
        <title>Genome sequence of the PGP bacterium Paenibacillus illinoisensis E3.</title>
        <authorList>
            <person name="Rolli E."/>
            <person name="Marasco R."/>
            <person name="Bessem C."/>
            <person name="Michoud G."/>
            <person name="Gaiarsa S."/>
            <person name="Borin S."/>
            <person name="Daffonchio D."/>
        </authorList>
    </citation>
    <scope>NUCLEOTIDE SEQUENCE [LARGE SCALE GENOMIC DNA]</scope>
    <source>
        <strain evidence="2 3">E3</strain>
    </source>
</reference>
<evidence type="ECO:0000313" key="3">
    <source>
        <dbReference type="Proteomes" id="UP000247459"/>
    </source>
</evidence>
<sequence>MGMKNLQVPSKLFSPDGFRAFNVYWCSFSLETTSSSFYLFPSDDKSEVNVVTYLILFLVCAVVCWPLNSLIVRRYGTSRLYRLIRMAPREGKERKEFLKEIFIANGIALLGLLFLLLSLVSFWESLKTIGP</sequence>
<protein>
    <submittedName>
        <fullName evidence="2">Uncharacterized protein</fullName>
    </submittedName>
</protein>
<name>A0A2W0CAH5_9BACL</name>